<gene>
    <name evidence="2" type="ORF">ACFOUW_36170</name>
</gene>
<reference evidence="3" key="1">
    <citation type="journal article" date="2019" name="Int. J. Syst. Evol. Microbiol.">
        <title>The Global Catalogue of Microorganisms (GCM) 10K type strain sequencing project: providing services to taxonomists for standard genome sequencing and annotation.</title>
        <authorList>
            <consortium name="The Broad Institute Genomics Platform"/>
            <consortium name="The Broad Institute Genome Sequencing Center for Infectious Disease"/>
            <person name="Wu L."/>
            <person name="Ma J."/>
        </authorList>
    </citation>
    <scope>NUCLEOTIDE SEQUENCE [LARGE SCALE GENOMIC DNA]</scope>
    <source>
        <strain evidence="3">CGMCC 4.7241</strain>
    </source>
</reference>
<accession>A0ABV7YMQ7</accession>
<dbReference type="InterPro" id="IPR000182">
    <property type="entry name" value="GNAT_dom"/>
</dbReference>
<evidence type="ECO:0000259" key="1">
    <source>
        <dbReference type="PROSITE" id="PS51186"/>
    </source>
</evidence>
<keyword evidence="2" id="KW-0808">Transferase</keyword>
<organism evidence="2 3">
    <name type="scientific">Tenggerimyces flavus</name>
    <dbReference type="NCBI Taxonomy" id="1708749"/>
    <lineage>
        <taxon>Bacteria</taxon>
        <taxon>Bacillati</taxon>
        <taxon>Actinomycetota</taxon>
        <taxon>Actinomycetes</taxon>
        <taxon>Propionibacteriales</taxon>
        <taxon>Nocardioidaceae</taxon>
        <taxon>Tenggerimyces</taxon>
    </lineage>
</organism>
<dbReference type="GO" id="GO:0016746">
    <property type="term" value="F:acyltransferase activity"/>
    <property type="evidence" value="ECO:0007669"/>
    <property type="project" value="UniProtKB-KW"/>
</dbReference>
<dbReference type="Proteomes" id="UP001595699">
    <property type="component" value="Unassembled WGS sequence"/>
</dbReference>
<dbReference type="Gene3D" id="3.40.630.30">
    <property type="match status" value="2"/>
</dbReference>
<comment type="caution">
    <text evidence="2">The sequence shown here is derived from an EMBL/GenBank/DDBJ whole genome shotgun (WGS) entry which is preliminary data.</text>
</comment>
<name>A0ABV7YMQ7_9ACTN</name>
<dbReference type="InterPro" id="IPR051908">
    <property type="entry name" value="Ribosomal_N-acetyltransferase"/>
</dbReference>
<dbReference type="RefSeq" id="WP_205117930.1">
    <property type="nucleotide sequence ID" value="NZ_JAFBCM010000001.1"/>
</dbReference>
<dbReference type="Pfam" id="PF13302">
    <property type="entry name" value="Acetyltransf_3"/>
    <property type="match status" value="2"/>
</dbReference>
<dbReference type="EC" id="2.3.-.-" evidence="2"/>
<feature type="domain" description="N-acetyltransferase" evidence="1">
    <location>
        <begin position="197"/>
        <end position="369"/>
    </location>
</feature>
<dbReference type="PANTHER" id="PTHR43441:SF10">
    <property type="entry name" value="ACETYLTRANSFERASE"/>
    <property type="match status" value="1"/>
</dbReference>
<feature type="domain" description="N-acetyltransferase" evidence="1">
    <location>
        <begin position="11"/>
        <end position="168"/>
    </location>
</feature>
<evidence type="ECO:0000313" key="2">
    <source>
        <dbReference type="EMBL" id="MFC3766312.1"/>
    </source>
</evidence>
<keyword evidence="3" id="KW-1185">Reference proteome</keyword>
<evidence type="ECO:0000313" key="3">
    <source>
        <dbReference type="Proteomes" id="UP001595699"/>
    </source>
</evidence>
<dbReference type="PANTHER" id="PTHR43441">
    <property type="entry name" value="RIBOSOMAL-PROTEIN-SERINE ACETYLTRANSFERASE"/>
    <property type="match status" value="1"/>
</dbReference>
<keyword evidence="2" id="KW-0012">Acyltransferase</keyword>
<dbReference type="PROSITE" id="PS51186">
    <property type="entry name" value="GNAT"/>
    <property type="match status" value="2"/>
</dbReference>
<dbReference type="SUPFAM" id="SSF55729">
    <property type="entry name" value="Acyl-CoA N-acyltransferases (Nat)"/>
    <property type="match status" value="2"/>
</dbReference>
<proteinExistence type="predicted"/>
<dbReference type="InterPro" id="IPR016181">
    <property type="entry name" value="Acyl_CoA_acyltransferase"/>
</dbReference>
<sequence length="372" mass="40232">MEPVTLNAGDVILRIHSPGDIDGIVDQCTDPETARWTTVPQPYERSDGESFVQSHVPIGWRDDTAYEFAIADAKTDEFLGSVGLRPDGPGGAELGFGLRRAARGRGVTLTAAEALLDWGFAPDGLGLEVVHWRAHIGNWASRRVAWRLGFRMEGAVRGLLVSRGKRYDGWVGTLRSTDRRAPLRAWYDVPVLTGERCVLRPFAETDVAAVVEGCTDPQTRHWLSALPDPYTPEDALGYIQSRAEEHASGRGIYWAAADPETGQCLGSFGLMAMDELGGGAEVGYWMHPSARGRGVATDAVRLLVRHATIDLEDGGLGLRRLTLRTASGNAASQRVAAKAGFERTGVERAAEKLGDGTFDDLVGWDQLLDPGA</sequence>
<protein>
    <submittedName>
        <fullName evidence="2">GNAT family N-acetyltransferase</fullName>
        <ecNumber evidence="2">2.3.-.-</ecNumber>
    </submittedName>
</protein>
<dbReference type="EMBL" id="JBHRZH010000051">
    <property type="protein sequence ID" value="MFC3766312.1"/>
    <property type="molecule type" value="Genomic_DNA"/>
</dbReference>